<dbReference type="OrthoDB" id="8681065at2"/>
<sequence>MHALARHRMALALPSAGRLDALLPSKLCRALRERQRSMALRALQHTAAVRGIVDALRGAGIRFCLVKGQGYAALFGDPLRREASDIDVLVDPESVARALPPLQAIGYLPDSAAVADLDRYGIHHHDLPLRHAATGVVVELHLRLANRRSQFRLEGAALWERHVTTVRLGGTEVLTLAPPAAVAYAAFHGTKHHWHRAFWLVDMALALRSTTLDWDATLALARQLGVERSLAMAALLVEATLGVEVPAVLRGQPALLHAARPAADALLPHLDALGSDRGAELAARMGGIGYLRWLVSLQSGWRGRLRLVAVLLAPTDDDRAALALPSPLEWAYPVVRALRLAARHLARRRRV</sequence>
<keyword evidence="1" id="KW-0808">Transferase</keyword>
<reference evidence="2" key="1">
    <citation type="submission" date="2016-10" db="EMBL/GenBank/DDBJ databases">
        <authorList>
            <person name="Varghese N."/>
            <person name="Submissions S."/>
        </authorList>
    </citation>
    <scope>NUCLEOTIDE SEQUENCE [LARGE SCALE GENOMIC DNA]</scope>
    <source>
        <strain evidence="2">DSM 17101</strain>
    </source>
</reference>
<dbReference type="Gene3D" id="3.30.460.40">
    <property type="match status" value="1"/>
</dbReference>
<dbReference type="EMBL" id="FNJL01000033">
    <property type="protein sequence ID" value="SDP86495.1"/>
    <property type="molecule type" value="Genomic_DNA"/>
</dbReference>
<dbReference type="Proteomes" id="UP000199317">
    <property type="component" value="Unassembled WGS sequence"/>
</dbReference>
<name>A0A1H0W7V7_9BURK</name>
<dbReference type="AlphaFoldDB" id="A0A1H0W7V7"/>
<evidence type="ECO:0000313" key="2">
    <source>
        <dbReference type="Proteomes" id="UP000199317"/>
    </source>
</evidence>
<proteinExistence type="predicted"/>
<evidence type="ECO:0000313" key="1">
    <source>
        <dbReference type="EMBL" id="SDP86495.1"/>
    </source>
</evidence>
<gene>
    <name evidence="1" type="ORF">SAMN04489708_13346</name>
</gene>
<dbReference type="GO" id="GO:0016740">
    <property type="term" value="F:transferase activity"/>
    <property type="evidence" value="ECO:0007669"/>
    <property type="project" value="UniProtKB-KW"/>
</dbReference>
<dbReference type="InterPro" id="IPR039498">
    <property type="entry name" value="NTP_transf_5"/>
</dbReference>
<keyword evidence="2" id="KW-1185">Reference proteome</keyword>
<dbReference type="InterPro" id="IPR043519">
    <property type="entry name" value="NT_sf"/>
</dbReference>
<accession>A0A1H0W7V7</accession>
<organism evidence="1 2">
    <name type="scientific">Paracidovorax cattleyae</name>
    <dbReference type="NCBI Taxonomy" id="80868"/>
    <lineage>
        <taxon>Bacteria</taxon>
        <taxon>Pseudomonadati</taxon>
        <taxon>Pseudomonadota</taxon>
        <taxon>Betaproteobacteria</taxon>
        <taxon>Burkholderiales</taxon>
        <taxon>Comamonadaceae</taxon>
        <taxon>Paracidovorax</taxon>
    </lineage>
</organism>
<dbReference type="Pfam" id="PF14907">
    <property type="entry name" value="NTP_transf_5"/>
    <property type="match status" value="1"/>
</dbReference>
<dbReference type="SUPFAM" id="SSF81301">
    <property type="entry name" value="Nucleotidyltransferase"/>
    <property type="match status" value="1"/>
</dbReference>
<protein>
    <submittedName>
        <fullName evidence="1">Uncharacterized nucleotidyltransferase</fullName>
    </submittedName>
</protein>